<protein>
    <submittedName>
        <fullName evidence="4">Uncharacterized protein LOC104242702</fullName>
    </submittedName>
</protein>
<organism evidence="3 4">
    <name type="scientific">Nicotiana sylvestris</name>
    <name type="common">Wood tobacco</name>
    <name type="synonym">South American tobacco</name>
    <dbReference type="NCBI Taxonomy" id="4096"/>
    <lineage>
        <taxon>Eukaryota</taxon>
        <taxon>Viridiplantae</taxon>
        <taxon>Streptophyta</taxon>
        <taxon>Embryophyta</taxon>
        <taxon>Tracheophyta</taxon>
        <taxon>Spermatophyta</taxon>
        <taxon>Magnoliopsida</taxon>
        <taxon>eudicotyledons</taxon>
        <taxon>Gunneridae</taxon>
        <taxon>Pentapetalae</taxon>
        <taxon>asterids</taxon>
        <taxon>lamiids</taxon>
        <taxon>Solanales</taxon>
        <taxon>Solanaceae</taxon>
        <taxon>Nicotianoideae</taxon>
        <taxon>Nicotianeae</taxon>
        <taxon>Nicotiana</taxon>
    </lineage>
</organism>
<dbReference type="AlphaFoldDB" id="A0A1U7XVP8"/>
<reference evidence="3" key="1">
    <citation type="journal article" date="2013" name="Genome Biol.">
        <title>Reference genomes and transcriptomes of Nicotiana sylvestris and Nicotiana tomentosiformis.</title>
        <authorList>
            <person name="Sierro N."/>
            <person name="Battey J.N."/>
            <person name="Ouadi S."/>
            <person name="Bovet L."/>
            <person name="Goepfert S."/>
            <person name="Bakaher N."/>
            <person name="Peitsch M.C."/>
            <person name="Ivanov N.V."/>
        </authorList>
    </citation>
    <scope>NUCLEOTIDE SEQUENCE [LARGE SCALE GENOMIC DNA]</scope>
</reference>
<dbReference type="Proteomes" id="UP000189701">
    <property type="component" value="Unplaced"/>
</dbReference>
<sequence>MADVVKGNRTVQQGLQLNIYPPEVRDGVKVVKLNQKKIEQQYQKWESTLIGYVIGGNPTFKEMLKFAYEVWNSVTTPTVLLHDDGYFIFIFESIEDKMHIVAKGLYTFNNRAIVLKNWELNFELDKEPMRVMPLWVTFPGLPIQYWADKNLGRIASYLEKLICTDILTSQCERISYARVLIEMDITQPLPDELNIEYPDERGQMQMKKGKKQKWVRKTKVDSNEENETAVAGKETNEKENIRGTGDSSTDWRKMQTGYGLPS</sequence>
<proteinExistence type="predicted"/>
<accession>A0A1U7XVP8</accession>
<dbReference type="RefSeq" id="XP_009796077.1">
    <property type="nucleotide sequence ID" value="XM_009797775.1"/>
</dbReference>
<dbReference type="Pfam" id="PF14111">
    <property type="entry name" value="DUF4283"/>
    <property type="match status" value="1"/>
</dbReference>
<reference evidence="4" key="2">
    <citation type="submission" date="2025-08" db="UniProtKB">
        <authorList>
            <consortium name="RefSeq"/>
        </authorList>
    </citation>
    <scope>IDENTIFICATION</scope>
    <source>
        <tissue evidence="4">Leaf</tissue>
    </source>
</reference>
<evidence type="ECO:0000259" key="2">
    <source>
        <dbReference type="Pfam" id="PF14111"/>
    </source>
</evidence>
<feature type="region of interest" description="Disordered" evidence="1">
    <location>
        <begin position="206"/>
        <end position="262"/>
    </location>
</feature>
<dbReference type="GeneID" id="104242702"/>
<dbReference type="PANTHER" id="PTHR33233:SF14">
    <property type="entry name" value="ENDONUCLEASE_EXONUCLEASE_PHOSPHATASE"/>
    <property type="match status" value="1"/>
</dbReference>
<dbReference type="KEGG" id="nsy:104242702"/>
<dbReference type="InterPro" id="IPR025558">
    <property type="entry name" value="DUF4283"/>
</dbReference>
<dbReference type="eggNOG" id="KOG1075">
    <property type="taxonomic scope" value="Eukaryota"/>
</dbReference>
<feature type="compositionally biased region" description="Basic residues" evidence="1">
    <location>
        <begin position="207"/>
        <end position="217"/>
    </location>
</feature>
<feature type="domain" description="DUF4283" evidence="2">
    <location>
        <begin position="42"/>
        <end position="125"/>
    </location>
</feature>
<evidence type="ECO:0000256" key="1">
    <source>
        <dbReference type="SAM" id="MobiDB-lite"/>
    </source>
</evidence>
<dbReference type="OrthoDB" id="1302923at2759"/>
<evidence type="ECO:0000313" key="3">
    <source>
        <dbReference type="Proteomes" id="UP000189701"/>
    </source>
</evidence>
<keyword evidence="3" id="KW-1185">Reference proteome</keyword>
<gene>
    <name evidence="4" type="primary">LOC104242702</name>
</gene>
<dbReference type="PANTHER" id="PTHR33233">
    <property type="entry name" value="ENDONUCLEASE/EXONUCLEASE/PHOSPHATASE"/>
    <property type="match status" value="1"/>
</dbReference>
<evidence type="ECO:0000313" key="4">
    <source>
        <dbReference type="RefSeq" id="XP_009796077.1"/>
    </source>
</evidence>
<name>A0A1U7XVP8_NICSY</name>